<organism evidence="3 4">
    <name type="scientific">Hymenobacter coccineus</name>
    <dbReference type="NCBI Taxonomy" id="1908235"/>
    <lineage>
        <taxon>Bacteria</taxon>
        <taxon>Pseudomonadati</taxon>
        <taxon>Bacteroidota</taxon>
        <taxon>Cytophagia</taxon>
        <taxon>Cytophagales</taxon>
        <taxon>Hymenobacteraceae</taxon>
        <taxon>Hymenobacter</taxon>
    </lineage>
</organism>
<dbReference type="GO" id="GO:0000166">
    <property type="term" value="F:nucleotide binding"/>
    <property type="evidence" value="ECO:0007669"/>
    <property type="project" value="InterPro"/>
</dbReference>
<dbReference type="OrthoDB" id="9815825at2"/>
<feature type="domain" description="GFO/IDH/MocA-like oxidoreductase" evidence="2">
    <location>
        <begin position="138"/>
        <end position="269"/>
    </location>
</feature>
<keyword evidence="4" id="KW-1185">Reference proteome</keyword>
<evidence type="ECO:0000313" key="4">
    <source>
        <dbReference type="Proteomes" id="UP000177506"/>
    </source>
</evidence>
<dbReference type="InterPro" id="IPR051317">
    <property type="entry name" value="Gfo/Idh/MocA_oxidoreduct"/>
</dbReference>
<protein>
    <submittedName>
        <fullName evidence="3">Oxidoreductase</fullName>
    </submittedName>
</protein>
<dbReference type="Gene3D" id="3.40.50.720">
    <property type="entry name" value="NAD(P)-binding Rossmann-like Domain"/>
    <property type="match status" value="1"/>
</dbReference>
<dbReference type="EMBL" id="MDZA01000076">
    <property type="protein sequence ID" value="OGX91253.1"/>
    <property type="molecule type" value="Genomic_DNA"/>
</dbReference>
<evidence type="ECO:0000313" key="3">
    <source>
        <dbReference type="EMBL" id="OGX91253.1"/>
    </source>
</evidence>
<dbReference type="InterPro" id="IPR000683">
    <property type="entry name" value="Gfo/Idh/MocA-like_OxRdtase_N"/>
</dbReference>
<proteinExistence type="predicted"/>
<evidence type="ECO:0000259" key="2">
    <source>
        <dbReference type="Pfam" id="PF22725"/>
    </source>
</evidence>
<dbReference type="PANTHER" id="PTHR43708:SF3">
    <property type="entry name" value="OXIDOREDUCTASE"/>
    <property type="match status" value="1"/>
</dbReference>
<sequence length="377" mass="40499">MIGGGQGAFIGAVHRIAASLDGLYELTAGAFSSNAAKSRATGVLLGLAPDRVYGSYEELITQEMQRPATERVQVISIVTPNYLHFAPAKMALENGFDVVLDKPMTFSLAEAKQLQTVAEVSGRLLCLTHTYTGYPMVKEARQLLAAGTLGPIRKAYVEYPQGWLSGFEEGGENKQAAWRTDPARSGVAGAMGDIGTHAFNLLEYVTGLQVTRLCADINTVVPGRQLDDDGAVLLKLSNGASAVLVASQIAAGEENNVRIRVYGDKGGLEWQQVDANTLQVKWLDRPAEIRRTGTGYVGSFAQHNARVPAGHPEGYLEAFANLYRNFALTLQAREAGETASPEALDYPSIADGVRGMAFIENVIASGQSDKKWTEFTV</sequence>
<dbReference type="Pfam" id="PF22725">
    <property type="entry name" value="GFO_IDH_MocA_C3"/>
    <property type="match status" value="1"/>
</dbReference>
<accession>A0A1G1TK57</accession>
<dbReference type="Proteomes" id="UP000177506">
    <property type="component" value="Unassembled WGS sequence"/>
</dbReference>
<dbReference type="Pfam" id="PF01408">
    <property type="entry name" value="GFO_IDH_MocA"/>
    <property type="match status" value="1"/>
</dbReference>
<comment type="caution">
    <text evidence="3">The sequence shown here is derived from an EMBL/GenBank/DDBJ whole genome shotgun (WGS) entry which is preliminary data.</text>
</comment>
<dbReference type="SUPFAM" id="SSF55347">
    <property type="entry name" value="Glyceraldehyde-3-phosphate dehydrogenase-like, C-terminal domain"/>
    <property type="match status" value="1"/>
</dbReference>
<dbReference type="SUPFAM" id="SSF51735">
    <property type="entry name" value="NAD(P)-binding Rossmann-fold domains"/>
    <property type="match status" value="1"/>
</dbReference>
<gene>
    <name evidence="3" type="ORF">BEN49_20550</name>
</gene>
<feature type="domain" description="Gfo/Idh/MocA-like oxidoreductase N-terminal" evidence="1">
    <location>
        <begin position="9"/>
        <end position="126"/>
    </location>
</feature>
<dbReference type="AlphaFoldDB" id="A0A1G1TK57"/>
<dbReference type="PANTHER" id="PTHR43708">
    <property type="entry name" value="CONSERVED EXPRESSED OXIDOREDUCTASE (EUROFUNG)"/>
    <property type="match status" value="1"/>
</dbReference>
<dbReference type="InterPro" id="IPR055170">
    <property type="entry name" value="GFO_IDH_MocA-like_dom"/>
</dbReference>
<name>A0A1G1TK57_9BACT</name>
<dbReference type="Gene3D" id="3.30.360.10">
    <property type="entry name" value="Dihydrodipicolinate Reductase, domain 2"/>
    <property type="match status" value="1"/>
</dbReference>
<reference evidence="3 4" key="1">
    <citation type="submission" date="2016-08" db="EMBL/GenBank/DDBJ databases">
        <title>Hymenobacter coccineus sp. nov., Hymenobacter lapidarius sp. nov. and Hymenobacter glacialis sp. nov., isolated from Antarctic soil.</title>
        <authorList>
            <person name="Sedlacek I."/>
            <person name="Kralova S."/>
            <person name="Kyrova K."/>
            <person name="Maslanova I."/>
            <person name="Stankova E."/>
            <person name="Vrbovska V."/>
            <person name="Nemec M."/>
            <person name="Bartak M."/>
            <person name="Svec P."/>
            <person name="Busse H.-J."/>
            <person name="Pantucek R."/>
        </authorList>
    </citation>
    <scope>NUCLEOTIDE SEQUENCE [LARGE SCALE GENOMIC DNA]</scope>
    <source>
        <strain evidence="3 4">CCM 8649</strain>
    </source>
</reference>
<dbReference type="InterPro" id="IPR036291">
    <property type="entry name" value="NAD(P)-bd_dom_sf"/>
</dbReference>
<evidence type="ECO:0000259" key="1">
    <source>
        <dbReference type="Pfam" id="PF01408"/>
    </source>
</evidence>